<gene>
    <name evidence="2" type="ORF">C5F49_06220</name>
</gene>
<dbReference type="Pfam" id="PF11376">
    <property type="entry name" value="DUF3179"/>
    <property type="match status" value="1"/>
</dbReference>
<keyword evidence="1" id="KW-0472">Membrane</keyword>
<evidence type="ECO:0000256" key="1">
    <source>
        <dbReference type="SAM" id="Phobius"/>
    </source>
</evidence>
<keyword evidence="1" id="KW-1133">Transmembrane helix</keyword>
<feature type="transmembrane region" description="Helical" evidence="1">
    <location>
        <begin position="5"/>
        <end position="24"/>
    </location>
</feature>
<accession>A0A7D5R3X1</accession>
<dbReference type="GeneID" id="56061556"/>
<sequence>MNLKILVPVIVFGVAIVIFSILFLSDSDNVVDFTSMESASELISEPDSMMIMETNGVKHSIPLDKIKGGGPPKDGIPSIDDPVFAEIRNSDFMSDSDTVIGLEINGEVKAYPIFILVWHEIVNDRVGDVPVSVTYCPLCYTNQVFERIINGQEVEFGTSGKLYNSNLLMYDRFTESYWSQALGIAVKGELTGYKLNLIPFDVITWGDWKKLHPDTLVLTTDTGYIRSYSTDPYGNYYTEPRIMFPVEHRDDRLNPKEIIIGFNQDNIYKAYKQNDIESKILINDFIGDAPIMLVSLFSENSRAFERTVNGNTLDFVYDDGKIIDMQTNSEWNYDGLSISGENIGMQLKRMPIEPGFWFEWVAFHPQTLVYDGA</sequence>
<dbReference type="Proteomes" id="UP000509441">
    <property type="component" value="Chromosome"/>
</dbReference>
<dbReference type="InterPro" id="IPR021516">
    <property type="entry name" value="DUF3179"/>
</dbReference>
<evidence type="ECO:0000313" key="3">
    <source>
        <dbReference type="Proteomes" id="UP000509441"/>
    </source>
</evidence>
<keyword evidence="1" id="KW-0812">Transmembrane</keyword>
<keyword evidence="3" id="KW-1185">Reference proteome</keyword>
<protein>
    <recommendedName>
        <fullName evidence="4">DUF3179 domain-containing protein</fullName>
    </recommendedName>
</protein>
<evidence type="ECO:0008006" key="4">
    <source>
        <dbReference type="Google" id="ProtNLM"/>
    </source>
</evidence>
<proteinExistence type="predicted"/>
<evidence type="ECO:0000313" key="2">
    <source>
        <dbReference type="EMBL" id="QLH04957.1"/>
    </source>
</evidence>
<organism evidence="2 3">
    <name type="scientific">Nitrosopumilus oxyclinae</name>
    <dbReference type="NCBI Taxonomy" id="1959104"/>
    <lineage>
        <taxon>Archaea</taxon>
        <taxon>Nitrososphaerota</taxon>
        <taxon>Nitrososphaeria</taxon>
        <taxon>Nitrosopumilales</taxon>
        <taxon>Nitrosopumilaceae</taxon>
        <taxon>Nitrosopumilus</taxon>
    </lineage>
</organism>
<dbReference type="EMBL" id="CP026994">
    <property type="protein sequence ID" value="QLH04957.1"/>
    <property type="molecule type" value="Genomic_DNA"/>
</dbReference>
<dbReference type="OrthoDB" id="2731at2157"/>
<name>A0A7D5R3X1_9ARCH</name>
<dbReference type="AlphaFoldDB" id="A0A7D5R3X1"/>
<dbReference type="KEGG" id="nox:C5F49_06220"/>
<reference evidence="2 3" key="1">
    <citation type="submission" date="2018-02" db="EMBL/GenBank/DDBJ databases">
        <title>Complete genome of Nitrosopumilus oxyclinae HCE1.</title>
        <authorList>
            <person name="Qin W."/>
            <person name="Zheng Y."/>
            <person name="Stahl D.A."/>
        </authorList>
    </citation>
    <scope>NUCLEOTIDE SEQUENCE [LARGE SCALE GENOMIC DNA]</scope>
    <source>
        <strain evidence="2 3">HCE1</strain>
    </source>
</reference>
<dbReference type="RefSeq" id="WP_179362183.1">
    <property type="nucleotide sequence ID" value="NZ_CP026994.1"/>
</dbReference>